<protein>
    <submittedName>
        <fullName evidence="1">Uncharacterized protein</fullName>
    </submittedName>
</protein>
<comment type="caution">
    <text evidence="1">The sequence shown here is derived from an EMBL/GenBank/DDBJ whole genome shotgun (WGS) entry which is preliminary data.</text>
</comment>
<dbReference type="Proteomes" id="UP000291343">
    <property type="component" value="Unassembled WGS sequence"/>
</dbReference>
<organism evidence="1 2">
    <name type="scientific">Laodelphax striatellus</name>
    <name type="common">Small brown planthopper</name>
    <name type="synonym">Delphax striatella</name>
    <dbReference type="NCBI Taxonomy" id="195883"/>
    <lineage>
        <taxon>Eukaryota</taxon>
        <taxon>Metazoa</taxon>
        <taxon>Ecdysozoa</taxon>
        <taxon>Arthropoda</taxon>
        <taxon>Hexapoda</taxon>
        <taxon>Insecta</taxon>
        <taxon>Pterygota</taxon>
        <taxon>Neoptera</taxon>
        <taxon>Paraneoptera</taxon>
        <taxon>Hemiptera</taxon>
        <taxon>Auchenorrhyncha</taxon>
        <taxon>Fulgoroidea</taxon>
        <taxon>Delphacidae</taxon>
        <taxon>Criomorphinae</taxon>
        <taxon>Laodelphax</taxon>
    </lineage>
</organism>
<sequence>MEIWHHATTRCWSLERSTREPVEVPTKYPALVIFALFLTLSPPPSPQITMLLAFSASLLFSKTSNGGGGGDSALFGLFLLIANISLLKSKLFHGQIYSVECTSICLRYSNPVLRSENVVAKGATSYLQKFKY</sequence>
<keyword evidence="2" id="KW-1185">Reference proteome</keyword>
<proteinExistence type="predicted"/>
<dbReference type="InParanoid" id="A0A482XAI8"/>
<name>A0A482XAI8_LAOST</name>
<evidence type="ECO:0000313" key="1">
    <source>
        <dbReference type="EMBL" id="RZF42488.1"/>
    </source>
</evidence>
<dbReference type="EMBL" id="QKKF02014912">
    <property type="protein sequence ID" value="RZF42488.1"/>
    <property type="molecule type" value="Genomic_DNA"/>
</dbReference>
<evidence type="ECO:0000313" key="2">
    <source>
        <dbReference type="Proteomes" id="UP000291343"/>
    </source>
</evidence>
<gene>
    <name evidence="1" type="ORF">LSTR_LSTR004407</name>
</gene>
<accession>A0A482XAI8</accession>
<dbReference type="AlphaFoldDB" id="A0A482XAI8"/>
<reference evidence="1 2" key="1">
    <citation type="journal article" date="2017" name="Gigascience">
        <title>Genome sequence of the small brown planthopper, Laodelphax striatellus.</title>
        <authorList>
            <person name="Zhu J."/>
            <person name="Jiang F."/>
            <person name="Wang X."/>
            <person name="Yang P."/>
            <person name="Bao Y."/>
            <person name="Zhao W."/>
            <person name="Wang W."/>
            <person name="Lu H."/>
            <person name="Wang Q."/>
            <person name="Cui N."/>
            <person name="Li J."/>
            <person name="Chen X."/>
            <person name="Luo L."/>
            <person name="Yu J."/>
            <person name="Kang L."/>
            <person name="Cui F."/>
        </authorList>
    </citation>
    <scope>NUCLEOTIDE SEQUENCE [LARGE SCALE GENOMIC DNA]</scope>
    <source>
        <strain evidence="1">Lst14</strain>
    </source>
</reference>